<gene>
    <name evidence="1" type="ORF">J2X78_003808</name>
</gene>
<name>A0ACC6L1J8_9SPHI</name>
<reference evidence="1" key="1">
    <citation type="submission" date="2023-07" db="EMBL/GenBank/DDBJ databases">
        <title>Sorghum-associated microbial communities from plants grown in Nebraska, USA.</title>
        <authorList>
            <person name="Schachtman D."/>
        </authorList>
    </citation>
    <scope>NUCLEOTIDE SEQUENCE</scope>
    <source>
        <strain evidence="1">2697</strain>
    </source>
</reference>
<accession>A0ACC6L1J8</accession>
<keyword evidence="2" id="KW-1185">Reference proteome</keyword>
<proteinExistence type="predicted"/>
<evidence type="ECO:0000313" key="1">
    <source>
        <dbReference type="EMBL" id="MDR6785234.1"/>
    </source>
</evidence>
<comment type="caution">
    <text evidence="1">The sequence shown here is derived from an EMBL/GenBank/DDBJ whole genome shotgun (WGS) entry which is preliminary data.</text>
</comment>
<evidence type="ECO:0000313" key="2">
    <source>
        <dbReference type="Proteomes" id="UP001246858"/>
    </source>
</evidence>
<sequence length="398" mass="44048">MNKEVIALFTKYYHNFCSREELDKVMELLVAGLHHAEWNVVFKDEATAAVKGSKEAQMTVSEMEALNQKIQYTLQHKTVQLRKRKSWFSITASAAAVLFLLGIGIYFYANRFSHKEPVKFVNTADIYPGKKGAVLTLSNGKKVYLSEAVNGQLADEAGVDITKTADGQIIYDSRHSATNSIKTNTLSTARGEIYQLLLPDGTRAWINAASTLKYPTSFSGSKNRRVQLSGEAYFEVKKNQGQPFIVESSRQQVEVLGTHFNVNSYAEESTVMTTLLEGSVRILALRPSSHATGSAILKPGEQSVLSAQSSLKVAAVNTETVIAWKNNEFMFDGESIESVMKMISRWYDVEIIYTGNKPTEKFIGSISRTHPLSKALGLLASTGGITFRVEGRKVYVSN</sequence>
<protein>
    <submittedName>
        <fullName evidence="1">Uncharacterized protein</fullName>
    </submittedName>
</protein>
<dbReference type="EMBL" id="JAVDTF010000003">
    <property type="protein sequence ID" value="MDR6785234.1"/>
    <property type="molecule type" value="Genomic_DNA"/>
</dbReference>
<dbReference type="Proteomes" id="UP001246858">
    <property type="component" value="Unassembled WGS sequence"/>
</dbReference>
<organism evidence="1 2">
    <name type="scientific">Pedobacter africanus</name>
    <dbReference type="NCBI Taxonomy" id="151894"/>
    <lineage>
        <taxon>Bacteria</taxon>
        <taxon>Pseudomonadati</taxon>
        <taxon>Bacteroidota</taxon>
        <taxon>Sphingobacteriia</taxon>
        <taxon>Sphingobacteriales</taxon>
        <taxon>Sphingobacteriaceae</taxon>
        <taxon>Pedobacter</taxon>
    </lineage>
</organism>